<gene>
    <name evidence="2" type="ORF">MM171A02302_0011</name>
    <name evidence="1" type="ORF">MM171B02289_0011</name>
</gene>
<dbReference type="AlphaFoldDB" id="A0A6M3X553"/>
<dbReference type="EMBL" id="MT143926">
    <property type="protein sequence ID" value="QJH92861.1"/>
    <property type="molecule type" value="Genomic_DNA"/>
</dbReference>
<evidence type="ECO:0000313" key="1">
    <source>
        <dbReference type="EMBL" id="QJB01597.1"/>
    </source>
</evidence>
<name>A0A6M3X553_9ZZZZ</name>
<organism evidence="2">
    <name type="scientific">viral metagenome</name>
    <dbReference type="NCBI Taxonomy" id="1070528"/>
    <lineage>
        <taxon>unclassified sequences</taxon>
        <taxon>metagenomes</taxon>
        <taxon>organismal metagenomes</taxon>
    </lineage>
</organism>
<protein>
    <submittedName>
        <fullName evidence="2">Uncharacterized protein</fullName>
    </submittedName>
</protein>
<proteinExistence type="predicted"/>
<sequence>MKLIADKISQAVFKIRWDMSHVASPFPALIPTLIDKMNRGGGFIKVIQDTVKAKINEGRTYYYTR</sequence>
<accession>A0A6M3X553</accession>
<reference evidence="2" key="1">
    <citation type="submission" date="2020-03" db="EMBL/GenBank/DDBJ databases">
        <title>The deep terrestrial virosphere.</title>
        <authorList>
            <person name="Holmfeldt K."/>
            <person name="Nilsson E."/>
            <person name="Simone D."/>
            <person name="Lopez-Fernandez M."/>
            <person name="Wu X."/>
            <person name="de Brujin I."/>
            <person name="Lundin D."/>
            <person name="Andersson A."/>
            <person name="Bertilsson S."/>
            <person name="Dopson M."/>
        </authorList>
    </citation>
    <scope>NUCLEOTIDE SEQUENCE</scope>
    <source>
        <strain evidence="2">MM171A02302</strain>
        <strain evidence="1">MM171B02289</strain>
    </source>
</reference>
<evidence type="ECO:0000313" key="2">
    <source>
        <dbReference type="EMBL" id="QJH92861.1"/>
    </source>
</evidence>
<dbReference type="EMBL" id="MT143717">
    <property type="protein sequence ID" value="QJB01597.1"/>
    <property type="molecule type" value="Genomic_DNA"/>
</dbReference>